<gene>
    <name evidence="1" type="ORF">PENTCL1PPCAC_14798</name>
</gene>
<proteinExistence type="predicted"/>
<feature type="non-terminal residue" evidence="1">
    <location>
        <position position="1"/>
    </location>
</feature>
<evidence type="ECO:0008006" key="3">
    <source>
        <dbReference type="Google" id="ProtNLM"/>
    </source>
</evidence>
<dbReference type="Gene3D" id="3.90.1200.10">
    <property type="match status" value="1"/>
</dbReference>
<dbReference type="InterPro" id="IPR052961">
    <property type="entry name" value="Oxido-Kinase-like_Enzymes"/>
</dbReference>
<keyword evidence="2" id="KW-1185">Reference proteome</keyword>
<dbReference type="PANTHER" id="PTHR23020">
    <property type="entry name" value="UNCHARACTERIZED NUCLEAR HORMONE RECEPTOR-RELATED"/>
    <property type="match status" value="1"/>
</dbReference>
<organism evidence="1 2">
    <name type="scientific">Pristionchus entomophagus</name>
    <dbReference type="NCBI Taxonomy" id="358040"/>
    <lineage>
        <taxon>Eukaryota</taxon>
        <taxon>Metazoa</taxon>
        <taxon>Ecdysozoa</taxon>
        <taxon>Nematoda</taxon>
        <taxon>Chromadorea</taxon>
        <taxon>Rhabditida</taxon>
        <taxon>Rhabditina</taxon>
        <taxon>Diplogasteromorpha</taxon>
        <taxon>Diplogasteroidea</taxon>
        <taxon>Neodiplogasteridae</taxon>
        <taxon>Pristionchus</taxon>
    </lineage>
</organism>
<sequence length="136" mass="15236">EAGFLIIEDFCDRMIGEVGYLSGFSIDLFPVSDKTGLYHSLGLISKSCIDGLSEKPWFTEPAKKFCKTAPHALIHCDLWPNNILYKNVGEDVRLLAVIDWQCVTVGNTLFDISLLCALCLTPEVRRANEKELVEKI</sequence>
<dbReference type="SUPFAM" id="SSF56112">
    <property type="entry name" value="Protein kinase-like (PK-like)"/>
    <property type="match status" value="1"/>
</dbReference>
<dbReference type="InterPro" id="IPR011009">
    <property type="entry name" value="Kinase-like_dom_sf"/>
</dbReference>
<accession>A0AAV5TG42</accession>
<name>A0AAV5TG42_9BILA</name>
<dbReference type="Pfam" id="PF07914">
    <property type="entry name" value="DUF1679"/>
    <property type="match status" value="1"/>
</dbReference>
<comment type="caution">
    <text evidence="1">The sequence shown here is derived from an EMBL/GenBank/DDBJ whole genome shotgun (WGS) entry which is preliminary data.</text>
</comment>
<dbReference type="AlphaFoldDB" id="A0AAV5TG42"/>
<dbReference type="InterPro" id="IPR012877">
    <property type="entry name" value="Dhs-27"/>
</dbReference>
<reference evidence="1" key="1">
    <citation type="submission" date="2023-10" db="EMBL/GenBank/DDBJ databases">
        <title>Genome assembly of Pristionchus species.</title>
        <authorList>
            <person name="Yoshida K."/>
            <person name="Sommer R.J."/>
        </authorList>
    </citation>
    <scope>NUCLEOTIDE SEQUENCE</scope>
    <source>
        <strain evidence="1">RS0144</strain>
    </source>
</reference>
<evidence type="ECO:0000313" key="1">
    <source>
        <dbReference type="EMBL" id="GMS92623.1"/>
    </source>
</evidence>
<dbReference type="EMBL" id="BTSX01000004">
    <property type="protein sequence ID" value="GMS92623.1"/>
    <property type="molecule type" value="Genomic_DNA"/>
</dbReference>
<dbReference type="Proteomes" id="UP001432027">
    <property type="component" value="Unassembled WGS sequence"/>
</dbReference>
<protein>
    <recommendedName>
        <fullName evidence="3">Phosphotransferase</fullName>
    </recommendedName>
</protein>
<dbReference type="PANTHER" id="PTHR23020:SF20">
    <property type="entry name" value="CHK KINASE-LIKE DOMAIN-CONTAINING PROTEIN"/>
    <property type="match status" value="1"/>
</dbReference>
<evidence type="ECO:0000313" key="2">
    <source>
        <dbReference type="Proteomes" id="UP001432027"/>
    </source>
</evidence>